<comment type="subcellular location">
    <subcellularLocation>
        <location evidence="2">Membrane</location>
    </subcellularLocation>
</comment>
<accession>A0AAW0DRA1</accession>
<keyword evidence="6" id="KW-0812">Transmembrane</keyword>
<keyword evidence="11" id="KW-0503">Monooxygenase</keyword>
<dbReference type="InterPro" id="IPR050121">
    <property type="entry name" value="Cytochrome_P450_monoxygenase"/>
</dbReference>
<feature type="binding site" description="axial binding residue" evidence="13">
    <location>
        <position position="463"/>
    </location>
    <ligand>
        <name>heme</name>
        <dbReference type="ChEBI" id="CHEBI:30413"/>
    </ligand>
    <ligandPart>
        <name>Fe</name>
        <dbReference type="ChEBI" id="CHEBI:18248"/>
    </ligandPart>
</feature>
<dbReference type="PRINTS" id="PR00463">
    <property type="entry name" value="EP450I"/>
</dbReference>
<evidence type="ECO:0000256" key="11">
    <source>
        <dbReference type="ARBA" id="ARBA00023033"/>
    </source>
</evidence>
<feature type="chain" id="PRO_5043429681" evidence="14">
    <location>
        <begin position="20"/>
        <end position="522"/>
    </location>
</feature>
<gene>
    <name evidence="15" type="ORF">R3P38DRAFT_2846047</name>
</gene>
<feature type="signal peptide" evidence="14">
    <location>
        <begin position="1"/>
        <end position="19"/>
    </location>
</feature>
<comment type="caution">
    <text evidence="15">The sequence shown here is derived from an EMBL/GenBank/DDBJ whole genome shotgun (WGS) entry which is preliminary data.</text>
</comment>
<reference evidence="15 16" key="1">
    <citation type="journal article" date="2024" name="J Genomics">
        <title>Draft genome sequencing and assembly of Favolaschia claudopus CIRM-BRFM 2984 isolated from oak limbs.</title>
        <authorList>
            <person name="Navarro D."/>
            <person name="Drula E."/>
            <person name="Chaduli D."/>
            <person name="Cazenave R."/>
            <person name="Ahrendt S."/>
            <person name="Wang J."/>
            <person name="Lipzen A."/>
            <person name="Daum C."/>
            <person name="Barry K."/>
            <person name="Grigoriev I.V."/>
            <person name="Favel A."/>
            <person name="Rosso M.N."/>
            <person name="Martin F."/>
        </authorList>
    </citation>
    <scope>NUCLEOTIDE SEQUENCE [LARGE SCALE GENOMIC DNA]</scope>
    <source>
        <strain evidence="15 16">CIRM-BRFM 2984</strain>
    </source>
</reference>
<evidence type="ECO:0000256" key="6">
    <source>
        <dbReference type="ARBA" id="ARBA00022692"/>
    </source>
</evidence>
<evidence type="ECO:0000256" key="12">
    <source>
        <dbReference type="ARBA" id="ARBA00023136"/>
    </source>
</evidence>
<comment type="cofactor">
    <cofactor evidence="1 13">
        <name>heme</name>
        <dbReference type="ChEBI" id="CHEBI:30413"/>
    </cofactor>
</comment>
<dbReference type="InterPro" id="IPR001128">
    <property type="entry name" value="Cyt_P450"/>
</dbReference>
<dbReference type="PANTHER" id="PTHR24305:SF166">
    <property type="entry name" value="CYTOCHROME P450 12A4, MITOCHONDRIAL-RELATED"/>
    <property type="match status" value="1"/>
</dbReference>
<protein>
    <submittedName>
        <fullName evidence="15">Cytochrome P450</fullName>
    </submittedName>
</protein>
<dbReference type="EMBL" id="JAWWNJ010000005">
    <property type="protein sequence ID" value="KAK7055257.1"/>
    <property type="molecule type" value="Genomic_DNA"/>
</dbReference>
<evidence type="ECO:0000256" key="10">
    <source>
        <dbReference type="ARBA" id="ARBA00023004"/>
    </source>
</evidence>
<dbReference type="GO" id="GO:0016020">
    <property type="term" value="C:membrane"/>
    <property type="evidence" value="ECO:0007669"/>
    <property type="project" value="UniProtKB-SubCell"/>
</dbReference>
<keyword evidence="5 13" id="KW-0349">Heme</keyword>
<keyword evidence="8" id="KW-1133">Transmembrane helix</keyword>
<dbReference type="Gene3D" id="1.10.630.10">
    <property type="entry name" value="Cytochrome P450"/>
    <property type="match status" value="1"/>
</dbReference>
<dbReference type="InterPro" id="IPR002401">
    <property type="entry name" value="Cyt_P450_E_grp-I"/>
</dbReference>
<dbReference type="Pfam" id="PF00067">
    <property type="entry name" value="p450"/>
    <property type="match status" value="1"/>
</dbReference>
<evidence type="ECO:0000256" key="5">
    <source>
        <dbReference type="ARBA" id="ARBA00022617"/>
    </source>
</evidence>
<name>A0AAW0DRA1_9AGAR</name>
<comment type="pathway">
    <text evidence="3">Secondary metabolite biosynthesis; terpenoid biosynthesis.</text>
</comment>
<dbReference type="GO" id="GO:0020037">
    <property type="term" value="F:heme binding"/>
    <property type="evidence" value="ECO:0007669"/>
    <property type="project" value="InterPro"/>
</dbReference>
<keyword evidence="7 13" id="KW-0479">Metal-binding</keyword>
<evidence type="ECO:0000256" key="13">
    <source>
        <dbReference type="PIRSR" id="PIRSR602401-1"/>
    </source>
</evidence>
<evidence type="ECO:0000313" key="15">
    <source>
        <dbReference type="EMBL" id="KAK7055257.1"/>
    </source>
</evidence>
<keyword evidence="14" id="KW-0732">Signal</keyword>
<keyword evidence="12" id="KW-0472">Membrane</keyword>
<dbReference type="GO" id="GO:0005506">
    <property type="term" value="F:iron ion binding"/>
    <property type="evidence" value="ECO:0007669"/>
    <property type="project" value="InterPro"/>
</dbReference>
<dbReference type="PANTHER" id="PTHR24305">
    <property type="entry name" value="CYTOCHROME P450"/>
    <property type="match status" value="1"/>
</dbReference>
<dbReference type="SUPFAM" id="SSF48264">
    <property type="entry name" value="Cytochrome P450"/>
    <property type="match status" value="1"/>
</dbReference>
<dbReference type="GO" id="GO:0016705">
    <property type="term" value="F:oxidoreductase activity, acting on paired donors, with incorporation or reduction of molecular oxygen"/>
    <property type="evidence" value="ECO:0007669"/>
    <property type="project" value="InterPro"/>
</dbReference>
<organism evidence="15 16">
    <name type="scientific">Favolaschia claudopus</name>
    <dbReference type="NCBI Taxonomy" id="2862362"/>
    <lineage>
        <taxon>Eukaryota</taxon>
        <taxon>Fungi</taxon>
        <taxon>Dikarya</taxon>
        <taxon>Basidiomycota</taxon>
        <taxon>Agaricomycotina</taxon>
        <taxon>Agaricomycetes</taxon>
        <taxon>Agaricomycetidae</taxon>
        <taxon>Agaricales</taxon>
        <taxon>Marasmiineae</taxon>
        <taxon>Mycenaceae</taxon>
        <taxon>Favolaschia</taxon>
    </lineage>
</organism>
<dbReference type="GO" id="GO:0004497">
    <property type="term" value="F:monooxygenase activity"/>
    <property type="evidence" value="ECO:0007669"/>
    <property type="project" value="UniProtKB-KW"/>
</dbReference>
<sequence length="522" mass="58646">MSISLYLLLGATFVISAWALKLSSERKSASSVSKLPVPPGASFLFGHEKTVFYEQPGRAFRNWIEKCGLTYRIKAAFGAPDIVVLGDPMGIEYLTQKRIYDYHHSRVVRPRVGRFLGRGLGWVEGEDEHKRMKRLINPSLSAETLRTMAPDVRDAASRVLNDMSQVLEANNGAIKNVDVLHWTARAALNVVGRIAFLYDFEGGHGEDAENILHGRRRGVTPMARYTGFIFLMLLRRFPILNDLPIPAIQAQAIARLTIQNGVAREMIRRNKDFVDKHSKDLLSALLIAYSENRISLEELNEQISTFVMAGHEATTLTLGFTLWELAHNQEVQNRLREEIANWPGEPTYDDYVSGLPYLDAVLNETLRKYPGLAYMERVATKEDSIPLKEPITLTDGRVVNSVEVAPGQTILVPIIAIQRLDSVWTDGDTWRPERWLGDRNPTEKMWPGYANLLVFGSNGPRTCIGAKLAIFVYKIVLSGLVTRFRFEGTGEELALGIASSLQPWLKDKTEMGPQIPVHMYAL</sequence>
<keyword evidence="9" id="KW-0560">Oxidoreductase</keyword>
<evidence type="ECO:0000256" key="2">
    <source>
        <dbReference type="ARBA" id="ARBA00004370"/>
    </source>
</evidence>
<evidence type="ECO:0000256" key="14">
    <source>
        <dbReference type="SAM" id="SignalP"/>
    </source>
</evidence>
<evidence type="ECO:0000256" key="3">
    <source>
        <dbReference type="ARBA" id="ARBA00004721"/>
    </source>
</evidence>
<comment type="similarity">
    <text evidence="4">Belongs to the cytochrome P450 family.</text>
</comment>
<evidence type="ECO:0000256" key="7">
    <source>
        <dbReference type="ARBA" id="ARBA00022723"/>
    </source>
</evidence>
<evidence type="ECO:0000256" key="9">
    <source>
        <dbReference type="ARBA" id="ARBA00023002"/>
    </source>
</evidence>
<evidence type="ECO:0000256" key="4">
    <source>
        <dbReference type="ARBA" id="ARBA00010617"/>
    </source>
</evidence>
<keyword evidence="10 13" id="KW-0408">Iron</keyword>
<evidence type="ECO:0000256" key="1">
    <source>
        <dbReference type="ARBA" id="ARBA00001971"/>
    </source>
</evidence>
<dbReference type="Proteomes" id="UP001362999">
    <property type="component" value="Unassembled WGS sequence"/>
</dbReference>
<dbReference type="AlphaFoldDB" id="A0AAW0DRA1"/>
<proteinExistence type="inferred from homology"/>
<evidence type="ECO:0000256" key="8">
    <source>
        <dbReference type="ARBA" id="ARBA00022989"/>
    </source>
</evidence>
<dbReference type="PRINTS" id="PR00385">
    <property type="entry name" value="P450"/>
</dbReference>
<dbReference type="InterPro" id="IPR036396">
    <property type="entry name" value="Cyt_P450_sf"/>
</dbReference>
<keyword evidence="16" id="KW-1185">Reference proteome</keyword>
<evidence type="ECO:0000313" key="16">
    <source>
        <dbReference type="Proteomes" id="UP001362999"/>
    </source>
</evidence>